<feature type="compositionally biased region" description="Gly residues" evidence="1">
    <location>
        <begin position="237"/>
        <end position="247"/>
    </location>
</feature>
<proteinExistence type="predicted"/>
<dbReference type="OrthoDB" id="16177at10239"/>
<evidence type="ECO:0000313" key="2">
    <source>
        <dbReference type="EMBL" id="BAQ02742.1"/>
    </source>
</evidence>
<dbReference type="Proteomes" id="UP000203794">
    <property type="component" value="Segment"/>
</dbReference>
<sequence length="254" mass="26878">MADFKPKARDKNLLDSKRIVLSTPCPVKGVKGFSELHFYANNDNPGITVYTRDPNDKDNNFGRIQAKFGIFDLQILMENLKIATDSKEPCKYSVFCQAPVGQDKKKQDIARVEVGKNPGGVVYIMVEDLLKSGRPKIYFPFAPTYWHHLGSGDGPMTEAAVSVVAARAMYNLVTRIMTAVSIATYKHPEPKTPGGNGGGGGNWKGNGGGGNNYNRGGNSGGGGGGGWGGNNDSDGESSGGGFGGGGSDFDDISF</sequence>
<name>A0A0A8J917_9CAUD</name>
<evidence type="ECO:0000256" key="1">
    <source>
        <dbReference type="SAM" id="MobiDB-lite"/>
    </source>
</evidence>
<feature type="region of interest" description="Disordered" evidence="1">
    <location>
        <begin position="186"/>
        <end position="254"/>
    </location>
</feature>
<reference evidence="2 3" key="1">
    <citation type="submission" date="2014-12" db="EMBL/GenBank/DDBJ databases">
        <title>Genome analysis of a novel jumbo phage RSL2 infecting the phytopathogen Ralstonia solanacearum.</title>
        <authorList>
            <person name="Kawasaki T."/>
            <person name="Fujie M."/>
            <person name="Chatchawankanphanich O."/>
            <person name="Ogata H."/>
            <person name="Yamada T."/>
        </authorList>
    </citation>
    <scope>NUCLEOTIDE SEQUENCE [LARGE SCALE GENOMIC DNA]</scope>
    <source>
        <strain evidence="2 3">RSL2</strain>
    </source>
</reference>
<protein>
    <submittedName>
        <fullName evidence="2">Uncharacterized protein</fullName>
    </submittedName>
</protein>
<evidence type="ECO:0000313" key="3">
    <source>
        <dbReference type="Proteomes" id="UP000203794"/>
    </source>
</evidence>
<keyword evidence="3" id="KW-1185">Reference proteome</keyword>
<feature type="compositionally biased region" description="Gly residues" evidence="1">
    <location>
        <begin position="194"/>
        <end position="229"/>
    </location>
</feature>
<dbReference type="EMBL" id="AP014693">
    <property type="protein sequence ID" value="BAQ02742.1"/>
    <property type="molecule type" value="Genomic_DNA"/>
</dbReference>
<dbReference type="RefSeq" id="YP_009213063.1">
    <property type="nucleotide sequence ID" value="NC_028950.1"/>
</dbReference>
<organism evidence="2 3">
    <name type="scientific">Ralstonia phage RSL2</name>
    <dbReference type="NCBI Taxonomy" id="1585840"/>
    <lineage>
        <taxon>Viruses</taxon>
        <taxon>Duplodnaviria</taxon>
        <taxon>Heunggongvirae</taxon>
        <taxon>Uroviricota</taxon>
        <taxon>Caudoviricetes</taxon>
        <taxon>Chimalliviridae</taxon>
        <taxon>Chiangmaivirus</taxon>
        <taxon>Chiangmaivirus RSL2</taxon>
    </lineage>
</organism>
<dbReference type="KEGG" id="vg:26639655"/>
<accession>A0A0A8J917</accession>
<dbReference type="GeneID" id="26639655"/>